<feature type="domain" description="NXPE C-terminal" evidence="2">
    <location>
        <begin position="316"/>
        <end position="547"/>
    </location>
</feature>
<feature type="domain" description="NXPE C-terminal" evidence="2">
    <location>
        <begin position="874"/>
        <end position="1113"/>
    </location>
</feature>
<reference evidence="4" key="1">
    <citation type="submission" date="2025-08" db="UniProtKB">
        <authorList>
            <consortium name="RefSeq"/>
        </authorList>
    </citation>
    <scope>IDENTIFICATION</scope>
    <source>
        <tissue evidence="4">Testes</tissue>
    </source>
</reference>
<dbReference type="RefSeq" id="XP_002732792.2">
    <property type="nucleotide sequence ID" value="XM_002732746.2"/>
</dbReference>
<proteinExistence type="predicted"/>
<dbReference type="PANTHER" id="PTHR16165">
    <property type="entry name" value="NXPE FAMILY MEMBER"/>
    <property type="match status" value="1"/>
</dbReference>
<evidence type="ECO:0000313" key="4">
    <source>
        <dbReference type="RefSeq" id="XP_002732792.2"/>
    </source>
</evidence>
<dbReference type="Proteomes" id="UP000694865">
    <property type="component" value="Unplaced"/>
</dbReference>
<gene>
    <name evidence="4" type="primary">LOC100366956</name>
</gene>
<dbReference type="Pfam" id="PF24536">
    <property type="entry name" value="NXPE4_C"/>
    <property type="match status" value="2"/>
</dbReference>
<dbReference type="PANTHER" id="PTHR16165:SF5">
    <property type="entry name" value="NXPE FAMILY MEMBER 3"/>
    <property type="match status" value="1"/>
</dbReference>
<dbReference type="SUPFAM" id="SSF52266">
    <property type="entry name" value="SGNH hydrolase"/>
    <property type="match status" value="2"/>
</dbReference>
<keyword evidence="1" id="KW-0812">Transmembrane</keyword>
<keyword evidence="1" id="KW-0472">Membrane</keyword>
<dbReference type="Pfam" id="PF06312">
    <property type="entry name" value="Neurexophilin"/>
    <property type="match status" value="2"/>
</dbReference>
<name>A0ABM0GLV0_SACKO</name>
<evidence type="ECO:0000313" key="3">
    <source>
        <dbReference type="Proteomes" id="UP000694865"/>
    </source>
</evidence>
<dbReference type="InterPro" id="IPR013783">
    <property type="entry name" value="Ig-like_fold"/>
</dbReference>
<feature type="transmembrane region" description="Helical" evidence="1">
    <location>
        <begin position="6"/>
        <end position="25"/>
    </location>
</feature>
<dbReference type="GeneID" id="100366956"/>
<keyword evidence="1" id="KW-1133">Transmembrane helix</keyword>
<accession>A0ABM0GLV0</accession>
<dbReference type="Gene3D" id="2.60.40.10">
    <property type="entry name" value="Immunoglobulins"/>
    <property type="match status" value="2"/>
</dbReference>
<dbReference type="InterPro" id="IPR057106">
    <property type="entry name" value="NXPE4_C"/>
</dbReference>
<evidence type="ECO:0000259" key="2">
    <source>
        <dbReference type="Pfam" id="PF24536"/>
    </source>
</evidence>
<protein>
    <submittedName>
        <fullName evidence="4">Uncharacterized protein LOC100366956</fullName>
    </submittedName>
</protein>
<dbReference type="InterPro" id="IPR026845">
    <property type="entry name" value="NXPH/NXPE"/>
</dbReference>
<organism evidence="3 4">
    <name type="scientific">Saccoglossus kowalevskii</name>
    <name type="common">Acorn worm</name>
    <dbReference type="NCBI Taxonomy" id="10224"/>
    <lineage>
        <taxon>Eukaryota</taxon>
        <taxon>Metazoa</taxon>
        <taxon>Hemichordata</taxon>
        <taxon>Enteropneusta</taxon>
        <taxon>Harrimaniidae</taxon>
        <taxon>Saccoglossus</taxon>
    </lineage>
</organism>
<evidence type="ECO:0000256" key="1">
    <source>
        <dbReference type="SAM" id="Phobius"/>
    </source>
</evidence>
<keyword evidence="3" id="KW-1185">Reference proteome</keyword>
<sequence length="1114" mass="127995">MKKKVIAVALMTSAVINIGFILVYLDVSSYVANYNTIQPVRNLYQHISEDEIIDDVIQYGNNIWNISAAFKGSKHRTNAQTTVVTLSNDAEFIYRGDVIVIKLHARDDNGRDRNVGGDIWRVAINNMDKKFSSMGKITDHNNGTYTVHVYAGLSGQVQVQVTLVLQREAVLYQRDVLRPTELRSTWRGIFKRRKKTEHTYCVLMREGVWDNKCEFPHPKALGMTTFVCDPPKTLHCNTLTEIQNVANIPNSLNRTMAENNYFFQSPNADQVITNSSLKEITIKDRREPDNLLYSIPHCKAELPDTLSDGYWLGSRWHSLVCQSKQWTNVTEVQECLKDKDVYFLGDSTTHQWYKIMINIVGYPVNMTDSNWRRKVSSIPGLFNASGTDAYSIQVTDLKNNINFTFRHHAISRHTRYPIPIQRFPFFVDLIDGLTAPKCNYVIVLSFWAHFEAWTQTSFSERVANLEKGVKRLKKRCPNSIIGIKGSHAKHDVQSYWIVYDMIRIMKETFSGDGVFFIDIWDMNFAYAIANKKDMETHMPLALIREEVRPSRFVNLMGSMKKKVIAVALMTSAVINISFILVHLDVSSYVVNYSTIQPVRNLYQHISGDEIIDDVIQYDNTIWKISAAFKGSKHRTNAQTTVVTLSNDAESVYKGDVIVIKLQARDDNGRDRNVGGDIWRVAIYSSDERFASMGKITDHNNGTYTVHVYAGLSGQMKVQVTLVLQREAVLYQRDVLRPTELRSTWRGIFKRRKKTEHTYCVLMREGVWDNKCEFPHPKALGMTTFVCDPPKTLHCNTLIGIQNVANIPNSLNRTMAENSHFFQSPNADQVITNSSLKEMTIQNRREPDNLLYSIPHCKAELPDTLSDGYWLGSRWHSLVCQSKQWTNVTEVQECLKGKDVYFLGDSTTHQWYKIMINTVGYPVHINDNNWRRKVSSIPGLFNASGTDAYSVKVTDLKNNINFTFRHHAISRHTRHPIPIQRFPFFVDLIDGLTAPKCNYVIVLSFWAHFEAWTQTSFSERIANLEKGVKRLKKRCPNSIIGIKGSHAKHDVQSYWIVYDMIRIMKETFSGDGVFFIDIWDMNFAYAIANKKNMETHMPLALIREEVYLFLSYVCP</sequence>